<feature type="compositionally biased region" description="Basic residues" evidence="1">
    <location>
        <begin position="77"/>
        <end position="90"/>
    </location>
</feature>
<sequence length="113" mass="13318">MPPLSDSRCHCRSRNHFQASAPRRCPLERRHLHRSRFQSSADTTAAPPPLPGIRPQRRPLERCRLHRFHFQSSTASHSRRHRRSRPHRPLNYHPLVADGAQHTSKQSRRCQKE</sequence>
<name>A0A8J6BVU7_ZIZPA</name>
<organism evidence="2 3">
    <name type="scientific">Zizania palustris</name>
    <name type="common">Northern wild rice</name>
    <dbReference type="NCBI Taxonomy" id="103762"/>
    <lineage>
        <taxon>Eukaryota</taxon>
        <taxon>Viridiplantae</taxon>
        <taxon>Streptophyta</taxon>
        <taxon>Embryophyta</taxon>
        <taxon>Tracheophyta</taxon>
        <taxon>Spermatophyta</taxon>
        <taxon>Magnoliopsida</taxon>
        <taxon>Liliopsida</taxon>
        <taxon>Poales</taxon>
        <taxon>Poaceae</taxon>
        <taxon>BOP clade</taxon>
        <taxon>Oryzoideae</taxon>
        <taxon>Oryzeae</taxon>
        <taxon>Zizaniinae</taxon>
        <taxon>Zizania</taxon>
    </lineage>
</organism>
<evidence type="ECO:0000256" key="1">
    <source>
        <dbReference type="SAM" id="MobiDB-lite"/>
    </source>
</evidence>
<evidence type="ECO:0000313" key="3">
    <source>
        <dbReference type="Proteomes" id="UP000729402"/>
    </source>
</evidence>
<reference evidence="2" key="2">
    <citation type="submission" date="2021-02" db="EMBL/GenBank/DDBJ databases">
        <authorList>
            <person name="Kimball J.A."/>
            <person name="Haas M.W."/>
            <person name="Macchietto M."/>
            <person name="Kono T."/>
            <person name="Duquette J."/>
            <person name="Shao M."/>
        </authorList>
    </citation>
    <scope>NUCLEOTIDE SEQUENCE</scope>
    <source>
        <tissue evidence="2">Fresh leaf tissue</tissue>
    </source>
</reference>
<protein>
    <submittedName>
        <fullName evidence="2">Uncharacterized protein</fullName>
    </submittedName>
</protein>
<dbReference type="AlphaFoldDB" id="A0A8J6BVU7"/>
<keyword evidence="3" id="KW-1185">Reference proteome</keyword>
<accession>A0A8J6BVU7</accession>
<dbReference type="Proteomes" id="UP000729402">
    <property type="component" value="Unassembled WGS sequence"/>
</dbReference>
<feature type="region of interest" description="Disordered" evidence="1">
    <location>
        <begin position="20"/>
        <end position="113"/>
    </location>
</feature>
<reference evidence="2" key="1">
    <citation type="journal article" date="2021" name="bioRxiv">
        <title>Whole Genome Assembly and Annotation of Northern Wild Rice, Zizania palustris L., Supports a Whole Genome Duplication in the Zizania Genus.</title>
        <authorList>
            <person name="Haas M."/>
            <person name="Kono T."/>
            <person name="Macchietto M."/>
            <person name="Millas R."/>
            <person name="McGilp L."/>
            <person name="Shao M."/>
            <person name="Duquette J."/>
            <person name="Hirsch C.N."/>
            <person name="Kimball J."/>
        </authorList>
    </citation>
    <scope>NUCLEOTIDE SEQUENCE</scope>
    <source>
        <tissue evidence="2">Fresh leaf tissue</tissue>
    </source>
</reference>
<dbReference type="EMBL" id="JAAALK010000079">
    <property type="protein sequence ID" value="KAG8096959.1"/>
    <property type="molecule type" value="Genomic_DNA"/>
</dbReference>
<evidence type="ECO:0000313" key="2">
    <source>
        <dbReference type="EMBL" id="KAG8096959.1"/>
    </source>
</evidence>
<comment type="caution">
    <text evidence="2">The sequence shown here is derived from an EMBL/GenBank/DDBJ whole genome shotgun (WGS) entry which is preliminary data.</text>
</comment>
<proteinExistence type="predicted"/>
<gene>
    <name evidence="2" type="ORF">GUJ93_ZPchr0013g35185</name>
</gene>